<evidence type="ECO:0000313" key="4">
    <source>
        <dbReference type="Proteomes" id="UP000762676"/>
    </source>
</evidence>
<dbReference type="InterPro" id="IPR035892">
    <property type="entry name" value="C2_domain_sf"/>
</dbReference>
<dbReference type="GO" id="GO:0006906">
    <property type="term" value="P:vesicle fusion"/>
    <property type="evidence" value="ECO:0007669"/>
    <property type="project" value="TreeGrafter"/>
</dbReference>
<dbReference type="GO" id="GO:0000149">
    <property type="term" value="F:SNARE binding"/>
    <property type="evidence" value="ECO:0007669"/>
    <property type="project" value="TreeGrafter"/>
</dbReference>
<dbReference type="GO" id="GO:0070382">
    <property type="term" value="C:exocytic vesicle"/>
    <property type="evidence" value="ECO:0007669"/>
    <property type="project" value="TreeGrafter"/>
</dbReference>
<dbReference type="GO" id="GO:0030424">
    <property type="term" value="C:axon"/>
    <property type="evidence" value="ECO:0007669"/>
    <property type="project" value="TreeGrafter"/>
</dbReference>
<feature type="domain" description="C2" evidence="2">
    <location>
        <begin position="64"/>
        <end position="105"/>
    </location>
</feature>
<gene>
    <name evidence="3" type="ORF">ElyMa_005274500</name>
</gene>
<dbReference type="AlphaFoldDB" id="A0AAV4JYX5"/>
<dbReference type="GO" id="GO:0005886">
    <property type="term" value="C:plasma membrane"/>
    <property type="evidence" value="ECO:0007669"/>
    <property type="project" value="TreeGrafter"/>
</dbReference>
<evidence type="ECO:0000313" key="3">
    <source>
        <dbReference type="EMBL" id="GFS27490.1"/>
    </source>
</evidence>
<dbReference type="GO" id="GO:0005544">
    <property type="term" value="F:calcium-dependent phospholipid binding"/>
    <property type="evidence" value="ECO:0007669"/>
    <property type="project" value="TreeGrafter"/>
</dbReference>
<dbReference type="GO" id="GO:0005509">
    <property type="term" value="F:calcium ion binding"/>
    <property type="evidence" value="ECO:0007669"/>
    <property type="project" value="TreeGrafter"/>
</dbReference>
<dbReference type="GO" id="GO:0001786">
    <property type="term" value="F:phosphatidylserine binding"/>
    <property type="evidence" value="ECO:0007669"/>
    <property type="project" value="TreeGrafter"/>
</dbReference>
<dbReference type="Pfam" id="PF00168">
    <property type="entry name" value="C2"/>
    <property type="match status" value="2"/>
</dbReference>
<dbReference type="SUPFAM" id="SSF49562">
    <property type="entry name" value="C2 domain (Calcium/lipid-binding domain, CaLB)"/>
    <property type="match status" value="2"/>
</dbReference>
<feature type="region of interest" description="Disordered" evidence="1">
    <location>
        <begin position="1"/>
        <end position="53"/>
    </location>
</feature>
<sequence>MQWPEFRPPESGAENAQGARKKDHRVPEGDQWKVKEWSQGRHGTSSIGSPRIDVNGGSWPHNKLLEKTLYLQVIDYDRFSRDDPIGETYIPLNAVDLSQSPVSWRYLQPCKDSRGKLGELLLSLCYQPNIGRLTVTVMKAKDLKAKDITGSSG</sequence>
<dbReference type="GO" id="GO:0098793">
    <property type="term" value="C:presynapse"/>
    <property type="evidence" value="ECO:0007669"/>
    <property type="project" value="GOC"/>
</dbReference>
<reference evidence="3 4" key="1">
    <citation type="journal article" date="2021" name="Elife">
        <title>Chloroplast acquisition without the gene transfer in kleptoplastic sea slugs, Plakobranchus ocellatus.</title>
        <authorList>
            <person name="Maeda T."/>
            <person name="Takahashi S."/>
            <person name="Yoshida T."/>
            <person name="Shimamura S."/>
            <person name="Takaki Y."/>
            <person name="Nagai Y."/>
            <person name="Toyoda A."/>
            <person name="Suzuki Y."/>
            <person name="Arimoto A."/>
            <person name="Ishii H."/>
            <person name="Satoh N."/>
            <person name="Nishiyama T."/>
            <person name="Hasebe M."/>
            <person name="Maruyama T."/>
            <person name="Minagawa J."/>
            <person name="Obokata J."/>
            <person name="Shigenobu S."/>
        </authorList>
    </citation>
    <scope>NUCLEOTIDE SEQUENCE [LARGE SCALE GENOMIC DNA]</scope>
</reference>
<feature type="domain" description="C2" evidence="2">
    <location>
        <begin position="131"/>
        <end position="152"/>
    </location>
</feature>
<accession>A0AAV4JYX5</accession>
<dbReference type="PANTHER" id="PTHR10024:SF344">
    <property type="entry name" value="SYNAPTOTAGMIN-7"/>
    <property type="match status" value="1"/>
</dbReference>
<protein>
    <submittedName>
        <fullName evidence="3">Synaptotagmin 7</fullName>
    </submittedName>
</protein>
<comment type="caution">
    <text evidence="3">The sequence shown here is derived from an EMBL/GenBank/DDBJ whole genome shotgun (WGS) entry which is preliminary data.</text>
</comment>
<dbReference type="GO" id="GO:0030276">
    <property type="term" value="F:clathrin binding"/>
    <property type="evidence" value="ECO:0007669"/>
    <property type="project" value="TreeGrafter"/>
</dbReference>
<evidence type="ECO:0000259" key="2">
    <source>
        <dbReference type="Pfam" id="PF00168"/>
    </source>
</evidence>
<dbReference type="Proteomes" id="UP000762676">
    <property type="component" value="Unassembled WGS sequence"/>
</dbReference>
<evidence type="ECO:0000256" key="1">
    <source>
        <dbReference type="SAM" id="MobiDB-lite"/>
    </source>
</evidence>
<feature type="compositionally biased region" description="Basic and acidic residues" evidence="1">
    <location>
        <begin position="25"/>
        <end position="39"/>
    </location>
</feature>
<dbReference type="GO" id="GO:0048791">
    <property type="term" value="P:calcium ion-regulated exocytosis of neurotransmitter"/>
    <property type="evidence" value="ECO:0007669"/>
    <property type="project" value="TreeGrafter"/>
</dbReference>
<name>A0AAV4JYX5_9GAST</name>
<dbReference type="Gene3D" id="2.60.40.150">
    <property type="entry name" value="C2 domain"/>
    <property type="match status" value="2"/>
</dbReference>
<organism evidence="3 4">
    <name type="scientific">Elysia marginata</name>
    <dbReference type="NCBI Taxonomy" id="1093978"/>
    <lineage>
        <taxon>Eukaryota</taxon>
        <taxon>Metazoa</taxon>
        <taxon>Spiralia</taxon>
        <taxon>Lophotrochozoa</taxon>
        <taxon>Mollusca</taxon>
        <taxon>Gastropoda</taxon>
        <taxon>Heterobranchia</taxon>
        <taxon>Euthyneura</taxon>
        <taxon>Panpulmonata</taxon>
        <taxon>Sacoglossa</taxon>
        <taxon>Placobranchoidea</taxon>
        <taxon>Plakobranchidae</taxon>
        <taxon>Elysia</taxon>
    </lineage>
</organism>
<keyword evidence="4" id="KW-1185">Reference proteome</keyword>
<dbReference type="EMBL" id="BMAT01010524">
    <property type="protein sequence ID" value="GFS27490.1"/>
    <property type="molecule type" value="Genomic_DNA"/>
</dbReference>
<dbReference type="InterPro" id="IPR000008">
    <property type="entry name" value="C2_dom"/>
</dbReference>
<dbReference type="PANTHER" id="PTHR10024">
    <property type="entry name" value="SYNAPTOTAGMIN"/>
    <property type="match status" value="1"/>
</dbReference>
<proteinExistence type="predicted"/>